<reference evidence="8" key="1">
    <citation type="submission" date="2019-03" db="EMBL/GenBank/DDBJ databases">
        <title>Single cell metagenomics reveals metabolic interactions within the superorganism composed of flagellate Streblomastix strix and complex community of Bacteroidetes bacteria on its surface.</title>
        <authorList>
            <person name="Treitli S.C."/>
            <person name="Kolisko M."/>
            <person name="Husnik F."/>
            <person name="Keeling P."/>
            <person name="Hampl V."/>
        </authorList>
    </citation>
    <scope>NUCLEOTIDE SEQUENCE</scope>
    <source>
        <strain evidence="8">STM</strain>
    </source>
</reference>
<dbReference type="InterPro" id="IPR006269">
    <property type="entry name" value="KDO8P_synthase"/>
</dbReference>
<feature type="non-terminal residue" evidence="8">
    <location>
        <position position="67"/>
    </location>
</feature>
<organism evidence="8">
    <name type="scientific">termite gut metagenome</name>
    <dbReference type="NCBI Taxonomy" id="433724"/>
    <lineage>
        <taxon>unclassified sequences</taxon>
        <taxon>metagenomes</taxon>
        <taxon>organismal metagenomes</taxon>
    </lineage>
</organism>
<evidence type="ECO:0000256" key="1">
    <source>
        <dbReference type="ARBA" id="ARBA00004496"/>
    </source>
</evidence>
<dbReference type="PANTHER" id="PTHR21057">
    <property type="entry name" value="PHOSPHO-2-DEHYDRO-3-DEOXYHEPTONATE ALDOLASE"/>
    <property type="match status" value="1"/>
</dbReference>
<keyword evidence="4" id="KW-0963">Cytoplasm</keyword>
<dbReference type="SUPFAM" id="SSF51569">
    <property type="entry name" value="Aldolase"/>
    <property type="match status" value="1"/>
</dbReference>
<keyword evidence="5 8" id="KW-0808">Transferase</keyword>
<proteinExistence type="inferred from homology"/>
<protein>
    <recommendedName>
        <fullName evidence="3">3-deoxy-8-phosphooctulonate synthase</fullName>
        <ecNumber evidence="3">2.5.1.55</ecNumber>
    </recommendedName>
</protein>
<comment type="caution">
    <text evidence="8">The sequence shown here is derived from an EMBL/GenBank/DDBJ whole genome shotgun (WGS) entry which is preliminary data.</text>
</comment>
<accession>A0A5J4RIC8</accession>
<dbReference type="AlphaFoldDB" id="A0A5J4RIC8"/>
<sequence>MNIKELKHAGSGNFFLLAGPCVIESEDMAMRIAERVVSITDKLKIPFVFKGSYRKANRSRLDSFTGI</sequence>
<evidence type="ECO:0000313" key="8">
    <source>
        <dbReference type="EMBL" id="KAA6333886.1"/>
    </source>
</evidence>
<evidence type="ECO:0000256" key="4">
    <source>
        <dbReference type="ARBA" id="ARBA00022490"/>
    </source>
</evidence>
<comment type="subcellular location">
    <subcellularLocation>
        <location evidence="1">Cytoplasm</location>
    </subcellularLocation>
</comment>
<dbReference type="EMBL" id="SNRY01001059">
    <property type="protein sequence ID" value="KAA6333886.1"/>
    <property type="molecule type" value="Genomic_DNA"/>
</dbReference>
<evidence type="ECO:0000256" key="3">
    <source>
        <dbReference type="ARBA" id="ARBA00012693"/>
    </source>
</evidence>
<dbReference type="EC" id="2.5.1.55" evidence="3"/>
<dbReference type="GO" id="GO:0008676">
    <property type="term" value="F:3-deoxy-8-phosphooctulonate synthase activity"/>
    <property type="evidence" value="ECO:0007669"/>
    <property type="project" value="UniProtKB-EC"/>
</dbReference>
<dbReference type="InterPro" id="IPR013785">
    <property type="entry name" value="Aldolase_TIM"/>
</dbReference>
<evidence type="ECO:0000256" key="5">
    <source>
        <dbReference type="ARBA" id="ARBA00022679"/>
    </source>
</evidence>
<feature type="domain" description="DAHP synthetase I/KDSA" evidence="7">
    <location>
        <begin position="9"/>
        <end position="66"/>
    </location>
</feature>
<evidence type="ECO:0000256" key="6">
    <source>
        <dbReference type="ARBA" id="ARBA00049112"/>
    </source>
</evidence>
<dbReference type="Gene3D" id="3.20.20.70">
    <property type="entry name" value="Aldolase class I"/>
    <property type="match status" value="1"/>
</dbReference>
<name>A0A5J4RIC8_9ZZZZ</name>
<dbReference type="InterPro" id="IPR006218">
    <property type="entry name" value="DAHP1/KDSA"/>
</dbReference>
<dbReference type="Pfam" id="PF00793">
    <property type="entry name" value="DAHP_synth_1"/>
    <property type="match status" value="1"/>
</dbReference>
<dbReference type="GO" id="GO:0005737">
    <property type="term" value="C:cytoplasm"/>
    <property type="evidence" value="ECO:0007669"/>
    <property type="project" value="UniProtKB-SubCell"/>
</dbReference>
<comment type="similarity">
    <text evidence="2">Belongs to the KdsA family.</text>
</comment>
<comment type="catalytic activity">
    <reaction evidence="6">
        <text>D-arabinose 5-phosphate + phosphoenolpyruvate + H2O = 3-deoxy-alpha-D-manno-2-octulosonate-8-phosphate + phosphate</text>
        <dbReference type="Rhea" id="RHEA:14053"/>
        <dbReference type="ChEBI" id="CHEBI:15377"/>
        <dbReference type="ChEBI" id="CHEBI:43474"/>
        <dbReference type="ChEBI" id="CHEBI:57693"/>
        <dbReference type="ChEBI" id="CHEBI:58702"/>
        <dbReference type="ChEBI" id="CHEBI:85985"/>
        <dbReference type="EC" id="2.5.1.55"/>
    </reaction>
</comment>
<gene>
    <name evidence="8" type="ORF">EZS27_017745</name>
</gene>
<evidence type="ECO:0000256" key="2">
    <source>
        <dbReference type="ARBA" id="ARBA00010499"/>
    </source>
</evidence>
<evidence type="ECO:0000259" key="7">
    <source>
        <dbReference type="Pfam" id="PF00793"/>
    </source>
</evidence>